<dbReference type="GO" id="GO:0007094">
    <property type="term" value="P:mitotic spindle assembly checkpoint signaling"/>
    <property type="evidence" value="ECO:0007669"/>
    <property type="project" value="TreeGrafter"/>
</dbReference>
<keyword evidence="1" id="KW-0175">Coiled coil</keyword>
<evidence type="ECO:0000313" key="4">
    <source>
        <dbReference type="EMBL" id="KAF7638509.1"/>
    </source>
</evidence>
<comment type="caution">
    <text evidence="4">The sequence shown here is derived from an EMBL/GenBank/DDBJ whole genome shotgun (WGS) entry which is preliminary data.</text>
</comment>
<keyword evidence="5" id="KW-1185">Reference proteome</keyword>
<evidence type="ECO:0000256" key="2">
    <source>
        <dbReference type="SAM" id="Phobius"/>
    </source>
</evidence>
<feature type="coiled-coil region" evidence="1">
    <location>
        <begin position="55"/>
        <end position="82"/>
    </location>
</feature>
<name>A0A8S9ZZG6_9BILA</name>
<dbReference type="PANTHER" id="PTHR12205:SF0">
    <property type="entry name" value="CENTROMERE_KINETOCHORE PROTEIN ZW10 HOMOLOG"/>
    <property type="match status" value="1"/>
</dbReference>
<evidence type="ECO:0000256" key="1">
    <source>
        <dbReference type="SAM" id="Coils"/>
    </source>
</evidence>
<proteinExistence type="predicted"/>
<dbReference type="PANTHER" id="PTHR12205">
    <property type="entry name" value="CENTROMERE/KINETOCHORE PROTEIN ZW10"/>
    <property type="match status" value="1"/>
</dbReference>
<dbReference type="AlphaFoldDB" id="A0A8S9ZZG6"/>
<dbReference type="GO" id="GO:0005737">
    <property type="term" value="C:cytoplasm"/>
    <property type="evidence" value="ECO:0007669"/>
    <property type="project" value="GOC"/>
</dbReference>
<dbReference type="Pfam" id="PF20666">
    <property type="entry name" value="ZW10_C"/>
    <property type="match status" value="1"/>
</dbReference>
<evidence type="ECO:0000313" key="5">
    <source>
        <dbReference type="Proteomes" id="UP000605970"/>
    </source>
</evidence>
<accession>A0A8S9ZZG6</accession>
<gene>
    <name evidence="4" type="ORF">Mgra_00002187</name>
</gene>
<keyword evidence="2" id="KW-1133">Transmembrane helix</keyword>
<dbReference type="GO" id="GO:0006888">
    <property type="term" value="P:endoplasmic reticulum to Golgi vesicle-mediated transport"/>
    <property type="evidence" value="ECO:0007669"/>
    <property type="project" value="TreeGrafter"/>
</dbReference>
<dbReference type="Proteomes" id="UP000605970">
    <property type="component" value="Unassembled WGS sequence"/>
</dbReference>
<dbReference type="InterPro" id="IPR048343">
    <property type="entry name" value="ZW10_C"/>
</dbReference>
<dbReference type="EMBL" id="JABEBT010000012">
    <property type="protein sequence ID" value="KAF7638509.1"/>
    <property type="molecule type" value="Genomic_DNA"/>
</dbReference>
<dbReference type="GO" id="GO:1990423">
    <property type="term" value="C:RZZ complex"/>
    <property type="evidence" value="ECO:0007669"/>
    <property type="project" value="TreeGrafter"/>
</dbReference>
<keyword evidence="2" id="KW-0812">Transmembrane</keyword>
<organism evidence="4 5">
    <name type="scientific">Meloidogyne graminicola</name>
    <dbReference type="NCBI Taxonomy" id="189291"/>
    <lineage>
        <taxon>Eukaryota</taxon>
        <taxon>Metazoa</taxon>
        <taxon>Ecdysozoa</taxon>
        <taxon>Nematoda</taxon>
        <taxon>Chromadorea</taxon>
        <taxon>Rhabditida</taxon>
        <taxon>Tylenchina</taxon>
        <taxon>Tylenchomorpha</taxon>
        <taxon>Tylenchoidea</taxon>
        <taxon>Meloidogynidae</taxon>
        <taxon>Meloidogyninae</taxon>
        <taxon>Meloidogyne</taxon>
    </lineage>
</organism>
<sequence length="654" mass="75092">MDKESKELNEQISKLTNEIAKDFEMKYRDIIPDFLVLADCQNKIKQSIDYGDEQIKSLKDQISNVENSIENAKNECPSVKKEIIQDFLNRLSVLSEIEKCLTAISLLPIDSLALDLLSSVRMILRLEELAKELELESKNNLEAVNERILPLIFVEIHSRKSDIIKQLDEFFASFLTFKDNERVSPPTIVMSICCPQTKSASDNFSAMMLLDMFGKHLDSFVDSVWEQFCMKLICTNEKTDEILKISKDKFSEHSIHFEMKKEVSTSKKPNPESVFGSLTLLFEGLHKSLEGIRIEGRPFTNFFGECIASRLISALEKGCLNPAIPFEKDRVVLVYAELNTYIANFLQFMKEKTFFTPSADDLFENFFKSFDRITIDRRCHHYITTARELIKKPYIDLIEVGSSTDDSEEGFNEIVFKMNERLKITPEDTNNFSKGLHWDKGNTKIYQFQICKISVSTFDLVNLLLEILHSAADSSSDLEACRLLNTSRNVLDMFINTSPDYHMKAFTSVPQIAAIFFNNCHYICHRLMTLPADIMQSILNISKISQENCSFTDVFVELRLIASKTLEIHIINARRQISSTIGENDIFCNLRNDKEHKSCLKILESCILQIKQISIVWNKVMQKYVFAQSIGAIISHLLAILSDFILSKGRYCFN</sequence>
<reference evidence="4" key="1">
    <citation type="journal article" date="2020" name="Ecol. Evol.">
        <title>Genome structure and content of the rice root-knot nematode (Meloidogyne graminicola).</title>
        <authorList>
            <person name="Phan N.T."/>
            <person name="Danchin E.G.J."/>
            <person name="Klopp C."/>
            <person name="Perfus-Barbeoch L."/>
            <person name="Kozlowski D.K."/>
            <person name="Koutsovoulos G.D."/>
            <person name="Lopez-Roques C."/>
            <person name="Bouchez O."/>
            <person name="Zahm M."/>
            <person name="Besnard G."/>
            <person name="Bellafiore S."/>
        </authorList>
    </citation>
    <scope>NUCLEOTIDE SEQUENCE</scope>
    <source>
        <strain evidence="4">VN-18</strain>
    </source>
</reference>
<feature type="domain" description="Centromere/kinetochore protein zw10 C-terminal" evidence="3">
    <location>
        <begin position="447"/>
        <end position="577"/>
    </location>
</feature>
<evidence type="ECO:0000259" key="3">
    <source>
        <dbReference type="Pfam" id="PF20666"/>
    </source>
</evidence>
<dbReference type="OrthoDB" id="534815at2759"/>
<feature type="transmembrane region" description="Helical" evidence="2">
    <location>
        <begin position="624"/>
        <end position="646"/>
    </location>
</feature>
<protein>
    <recommendedName>
        <fullName evidence="3">Centromere/kinetochore protein zw10 C-terminal domain-containing protein</fullName>
    </recommendedName>
</protein>
<keyword evidence="2" id="KW-0472">Membrane</keyword>